<organism evidence="11 12">
    <name type="scientific">Zalerion maritima</name>
    <dbReference type="NCBI Taxonomy" id="339359"/>
    <lineage>
        <taxon>Eukaryota</taxon>
        <taxon>Fungi</taxon>
        <taxon>Dikarya</taxon>
        <taxon>Ascomycota</taxon>
        <taxon>Pezizomycotina</taxon>
        <taxon>Sordariomycetes</taxon>
        <taxon>Lulworthiomycetidae</taxon>
        <taxon>Lulworthiales</taxon>
        <taxon>Lulworthiaceae</taxon>
        <taxon>Zalerion</taxon>
    </lineage>
</organism>
<evidence type="ECO:0000256" key="9">
    <source>
        <dbReference type="SAM" id="MobiDB-lite"/>
    </source>
</evidence>
<dbReference type="AlphaFoldDB" id="A0AAD5WX65"/>
<evidence type="ECO:0000313" key="12">
    <source>
        <dbReference type="Proteomes" id="UP001201980"/>
    </source>
</evidence>
<keyword evidence="3" id="KW-0813">Transport</keyword>
<dbReference type="PANTHER" id="PTHR15959">
    <property type="entry name" value="SYNTAXIN-18"/>
    <property type="match status" value="1"/>
</dbReference>
<evidence type="ECO:0000256" key="1">
    <source>
        <dbReference type="ARBA" id="ARBA00004211"/>
    </source>
</evidence>
<dbReference type="EMBL" id="JAKWBI020000031">
    <property type="protein sequence ID" value="KAJ2905459.1"/>
    <property type="molecule type" value="Genomic_DNA"/>
</dbReference>
<comment type="subcellular location">
    <subcellularLocation>
        <location evidence="1">Membrane</location>
        <topology evidence="1">Single-pass type IV membrane protein</topology>
    </subcellularLocation>
</comment>
<gene>
    <name evidence="11" type="ORF">MKZ38_005335</name>
</gene>
<evidence type="ECO:0000256" key="5">
    <source>
        <dbReference type="ARBA" id="ARBA00022927"/>
    </source>
</evidence>
<proteinExistence type="inferred from homology"/>
<evidence type="ECO:0000256" key="6">
    <source>
        <dbReference type="ARBA" id="ARBA00022989"/>
    </source>
</evidence>
<feature type="domain" description="T-SNARE coiled-coil homology" evidence="10">
    <location>
        <begin position="262"/>
        <end position="329"/>
    </location>
</feature>
<evidence type="ECO:0000256" key="8">
    <source>
        <dbReference type="ARBA" id="ARBA00023136"/>
    </source>
</evidence>
<keyword evidence="4" id="KW-0812">Transmembrane</keyword>
<keyword evidence="7" id="KW-0175">Coiled coil</keyword>
<dbReference type="GO" id="GO:0005783">
    <property type="term" value="C:endoplasmic reticulum"/>
    <property type="evidence" value="ECO:0007669"/>
    <property type="project" value="TreeGrafter"/>
</dbReference>
<dbReference type="PANTHER" id="PTHR15959:SF0">
    <property type="entry name" value="SYNTAXIN-18"/>
    <property type="match status" value="1"/>
</dbReference>
<reference evidence="11" key="1">
    <citation type="submission" date="2022-07" db="EMBL/GenBank/DDBJ databases">
        <title>Draft genome sequence of Zalerion maritima ATCC 34329, a (micro)plastics degrading marine fungus.</title>
        <authorList>
            <person name="Paco A."/>
            <person name="Goncalves M.F.M."/>
            <person name="Rocha-Santos T.A.P."/>
            <person name="Alves A."/>
        </authorList>
    </citation>
    <scope>NUCLEOTIDE SEQUENCE</scope>
    <source>
        <strain evidence="11">ATCC 34329</strain>
    </source>
</reference>
<sequence length="357" mass="39931">MVNITPVFDDILAQHGGSKPTKQPTGLQLDTIDDFLEEAYKINSQITSLHSWLRNIRPSYLSSSQPSKLSARYKTRDGAARQQRQHLTNQDREQIDINAKAMLRELNARIENMNVAEGIRHDTRMAIIEKKHRGTLGALGAWAAGGGTRAMSEEHRAAEEAEKVVTMHRGNVMFYLRERLQQCIFTQTSMMEARITREKEKQKGILAKAGRGLALDATAALRSSTANSLAPGLAEAEDAGRAKTYRPEEELSSEQIQMFEKQNQDLLRQDEATLSQVRTAEQSLGEIAELQQELINNLTMQSEHINQLVEDSFQTTENVGGGNKQLQKASEKPSTARSLFLSTSAFCAFLVVWDLIF</sequence>
<dbReference type="InterPro" id="IPR000727">
    <property type="entry name" value="T_SNARE_dom"/>
</dbReference>
<dbReference type="Proteomes" id="UP001201980">
    <property type="component" value="Unassembled WGS sequence"/>
</dbReference>
<comment type="similarity">
    <text evidence="2">Belongs to the syntaxin family.</text>
</comment>
<evidence type="ECO:0000313" key="11">
    <source>
        <dbReference type="EMBL" id="KAJ2905459.1"/>
    </source>
</evidence>
<accession>A0AAD5WX65</accession>
<dbReference type="GO" id="GO:0015031">
    <property type="term" value="P:protein transport"/>
    <property type="evidence" value="ECO:0007669"/>
    <property type="project" value="UniProtKB-KW"/>
</dbReference>
<evidence type="ECO:0000256" key="4">
    <source>
        <dbReference type="ARBA" id="ARBA00022692"/>
    </source>
</evidence>
<evidence type="ECO:0000256" key="7">
    <source>
        <dbReference type="ARBA" id="ARBA00023054"/>
    </source>
</evidence>
<protein>
    <submittedName>
        <fullName evidence="11">Snare-complex protein syntaxin-18 N-terminus-domain-containing protein</fullName>
    </submittedName>
</protein>
<dbReference type="Gene3D" id="1.20.5.110">
    <property type="match status" value="1"/>
</dbReference>
<feature type="region of interest" description="Disordered" evidence="9">
    <location>
        <begin position="60"/>
        <end position="91"/>
    </location>
</feature>
<keyword evidence="8" id="KW-0472">Membrane</keyword>
<feature type="compositionally biased region" description="Low complexity" evidence="9">
    <location>
        <begin position="60"/>
        <end position="70"/>
    </location>
</feature>
<dbReference type="SMART" id="SM00397">
    <property type="entry name" value="t_SNARE"/>
    <property type="match status" value="1"/>
</dbReference>
<keyword evidence="12" id="KW-1185">Reference proteome</keyword>
<keyword evidence="6" id="KW-1133">Transmembrane helix</keyword>
<comment type="caution">
    <text evidence="11">The sequence shown here is derived from an EMBL/GenBank/DDBJ whole genome shotgun (WGS) entry which is preliminary data.</text>
</comment>
<dbReference type="GO" id="GO:0031201">
    <property type="term" value="C:SNARE complex"/>
    <property type="evidence" value="ECO:0007669"/>
    <property type="project" value="TreeGrafter"/>
</dbReference>
<evidence type="ECO:0000256" key="2">
    <source>
        <dbReference type="ARBA" id="ARBA00009063"/>
    </source>
</evidence>
<evidence type="ECO:0000256" key="3">
    <source>
        <dbReference type="ARBA" id="ARBA00022448"/>
    </source>
</evidence>
<dbReference type="GO" id="GO:0006890">
    <property type="term" value="P:retrograde vesicle-mediated transport, Golgi to endoplasmic reticulum"/>
    <property type="evidence" value="ECO:0007669"/>
    <property type="project" value="TreeGrafter"/>
</dbReference>
<dbReference type="InterPro" id="IPR019529">
    <property type="entry name" value="Syntaxin-18_N"/>
</dbReference>
<dbReference type="Pfam" id="PF10496">
    <property type="entry name" value="Syntaxin-18_N"/>
    <property type="match status" value="1"/>
</dbReference>
<name>A0AAD5WX65_9PEZI</name>
<evidence type="ECO:0000259" key="10">
    <source>
        <dbReference type="SMART" id="SM00397"/>
    </source>
</evidence>
<keyword evidence="5" id="KW-0653">Protein transport</keyword>